<evidence type="ECO:0000313" key="3">
    <source>
        <dbReference type="Proteomes" id="UP000481858"/>
    </source>
</evidence>
<keyword evidence="3" id="KW-1185">Reference proteome</keyword>
<sequence>MAEITASKDTCISHATTSSTHKTLPPLPNAVGVFEPLHYPPINIQQVSRSNAQTASQWTPLRSVSDLSSTTPLETQCFGSQCQEDQLRQSDLGIQSFSRRSTVVGQPLTEVSIGDSEVSAPSIAEPPRSRLKKGRWETIGAWGCFVIIGGCFGILAIFTFITFLWFGGGRAPEAADASRLWQEIILSGRVAQAITIASLLLRIVVSTQAASCTSLLAALFLEKRAVRVSHLPHFSVARGTNDGPRALLQMIIGSSTRRLLFTVETLLMLVLTLDTLGLQFSSTILLSDLRSLVVVTSGRPMLLKTSFSDHESFFYTSNEGSSPEMAIYGEAPSNATFGPGTRGPFDTGLKQRALLPMQSPENRTMVRSYQGSAVVGNSRVACMPPIINGSVLPDPEPNAQVTSGRVQGTLDYYVSFRTAMQDSTIPSCLEAECKPLLLDCAIPALIVEDGVAQSSICIIGAVGGDYWPEQDGPSWKSSDPPWAKHGTIHMVLSTNMSDTSWERFKSTPLKPTHHLDEWTSYEVSPTRVGGPRATSYISCLFCTATGLAQHPLITAILTDTITQTNRAALAIDSWIFMMMQSVYYEIHQLLTKNEEVQVGFTKAVEAPSHCWDDGGCRGYIAVSVLAFIHIMCVTYITVLYLTQTRYSRLGDIWHTVSQLQCSELGDVLLKSNNAKDSEIVELLKDNSGDHLMKIDMSADGSRIEAVKFEDDPRVVSNKHTSSTTTKPRVKVLLQKLFVKGKKGS</sequence>
<dbReference type="InParanoid" id="A0A7C8IN13"/>
<gene>
    <name evidence="2" type="ORF">GQX73_g6234</name>
</gene>
<proteinExistence type="predicted"/>
<reference evidence="2 3" key="1">
    <citation type="submission" date="2019-12" db="EMBL/GenBank/DDBJ databases">
        <title>Draft genome sequence of the ascomycete Xylaria multiplex DSM 110363.</title>
        <authorList>
            <person name="Buettner E."/>
            <person name="Kellner H."/>
        </authorList>
    </citation>
    <scope>NUCLEOTIDE SEQUENCE [LARGE SCALE GENOMIC DNA]</scope>
    <source>
        <strain evidence="2 3">DSM 110363</strain>
    </source>
</reference>
<dbReference type="OrthoDB" id="5428040at2759"/>
<dbReference type="Proteomes" id="UP000481858">
    <property type="component" value="Unassembled WGS sequence"/>
</dbReference>
<evidence type="ECO:0000256" key="1">
    <source>
        <dbReference type="SAM" id="Phobius"/>
    </source>
</evidence>
<comment type="caution">
    <text evidence="2">The sequence shown here is derived from an EMBL/GenBank/DDBJ whole genome shotgun (WGS) entry which is preliminary data.</text>
</comment>
<feature type="transmembrane region" description="Helical" evidence="1">
    <location>
        <begin position="139"/>
        <end position="166"/>
    </location>
</feature>
<keyword evidence="1" id="KW-1133">Transmembrane helix</keyword>
<feature type="transmembrane region" description="Helical" evidence="1">
    <location>
        <begin position="618"/>
        <end position="641"/>
    </location>
</feature>
<protein>
    <submittedName>
        <fullName evidence="2">Uncharacterized protein</fullName>
    </submittedName>
</protein>
<name>A0A7C8IN13_9PEZI</name>
<dbReference type="EMBL" id="WUBL01000070">
    <property type="protein sequence ID" value="KAF2967320.1"/>
    <property type="molecule type" value="Genomic_DNA"/>
</dbReference>
<keyword evidence="1" id="KW-0812">Transmembrane</keyword>
<evidence type="ECO:0000313" key="2">
    <source>
        <dbReference type="EMBL" id="KAF2967320.1"/>
    </source>
</evidence>
<dbReference type="AlphaFoldDB" id="A0A7C8IN13"/>
<organism evidence="2 3">
    <name type="scientific">Xylaria multiplex</name>
    <dbReference type="NCBI Taxonomy" id="323545"/>
    <lineage>
        <taxon>Eukaryota</taxon>
        <taxon>Fungi</taxon>
        <taxon>Dikarya</taxon>
        <taxon>Ascomycota</taxon>
        <taxon>Pezizomycotina</taxon>
        <taxon>Sordariomycetes</taxon>
        <taxon>Xylariomycetidae</taxon>
        <taxon>Xylariales</taxon>
        <taxon>Xylariaceae</taxon>
        <taxon>Xylaria</taxon>
    </lineage>
</organism>
<accession>A0A7C8IN13</accession>
<keyword evidence="1" id="KW-0472">Membrane</keyword>